<dbReference type="GO" id="GO:0003333">
    <property type="term" value="P:amino acid transmembrane transport"/>
    <property type="evidence" value="ECO:0007669"/>
    <property type="project" value="InterPro"/>
</dbReference>
<sequence length="409" mass="42837">MSNNISVPQKDESTAEFKPALSFVQGIALIFGTNIGAGVLSIPYAARNGGFLALVIALLIAGTLTTISMLYVAETAMRTKAPLQVSGLAEHYLGQWGRWLVFVAIIVNGIGALIAYAAGSGDLINNIFGLPPLLGTLIFFGFGSWVMYRGLHTTGAAEGAITAGMAIIIAVLCGWTILGPGIKAENLLVLHPFFIVPILNLAVFSFLAQYVVPELVQGMDPAKPQQTARAIVLGMVVTGFTLALVPFAALGLLGMEVTEVVTIAWGEALGPVAYYMANIFALAAMLTSFLAIGFTTMRNVLDIFHWEGVKGQRIVAVALTVVPPLVISIAGLGGFVAALSYAGGFAGAIMSVIPVMLLHASRKKGDRDPGWNVGGLAHPVIQGTIIVVYVLAFIYSIISILGLVPAGWA</sequence>
<feature type="transmembrane region" description="Helical" evidence="8">
    <location>
        <begin position="160"/>
        <end position="178"/>
    </location>
</feature>
<feature type="transmembrane region" description="Helical" evidence="8">
    <location>
        <begin position="190"/>
        <end position="212"/>
    </location>
</feature>
<evidence type="ECO:0000256" key="1">
    <source>
        <dbReference type="ARBA" id="ARBA00004429"/>
    </source>
</evidence>
<dbReference type="PANTHER" id="PTHR32195:SF26">
    <property type="entry name" value="TRYPTOPHAN OR TYROSINE TRANSPORTER PROTEIN"/>
    <property type="match status" value="1"/>
</dbReference>
<keyword evidence="2" id="KW-0813">Transport</keyword>
<evidence type="ECO:0000313" key="9">
    <source>
        <dbReference type="EMBL" id="TRX63452.1"/>
    </source>
</evidence>
<dbReference type="Gene3D" id="1.20.1740.10">
    <property type="entry name" value="Amino acid/polyamine transporter I"/>
    <property type="match status" value="1"/>
</dbReference>
<feature type="transmembrane region" description="Helical" evidence="8">
    <location>
        <begin position="341"/>
        <end position="360"/>
    </location>
</feature>
<evidence type="ECO:0000256" key="7">
    <source>
        <dbReference type="ARBA" id="ARBA00023136"/>
    </source>
</evidence>
<keyword evidence="4" id="KW-0997">Cell inner membrane</keyword>
<keyword evidence="7 8" id="KW-0472">Membrane</keyword>
<dbReference type="PANTHER" id="PTHR32195">
    <property type="entry name" value="OS07G0662800 PROTEIN"/>
    <property type="match status" value="1"/>
</dbReference>
<name>A0A553G1V7_9CORY</name>
<evidence type="ECO:0000256" key="5">
    <source>
        <dbReference type="ARBA" id="ARBA00022692"/>
    </source>
</evidence>
<feature type="transmembrane region" description="Helical" evidence="8">
    <location>
        <begin position="99"/>
        <end position="118"/>
    </location>
</feature>
<evidence type="ECO:0000313" key="10">
    <source>
        <dbReference type="Proteomes" id="UP000320443"/>
    </source>
</evidence>
<keyword evidence="3" id="KW-1003">Cell membrane</keyword>
<dbReference type="RefSeq" id="WP_046647722.1">
    <property type="nucleotide sequence ID" value="NZ_VKDK01000003.1"/>
</dbReference>
<accession>A0A553G1V7</accession>
<feature type="transmembrane region" description="Helical" evidence="8">
    <location>
        <begin position="314"/>
        <end position="335"/>
    </location>
</feature>
<evidence type="ECO:0000256" key="2">
    <source>
        <dbReference type="ARBA" id="ARBA00022448"/>
    </source>
</evidence>
<feature type="transmembrane region" description="Helical" evidence="8">
    <location>
        <begin position="20"/>
        <end position="45"/>
    </location>
</feature>
<feature type="transmembrane region" description="Helical" evidence="8">
    <location>
        <begin position="273"/>
        <end position="294"/>
    </location>
</feature>
<organism evidence="9 10">
    <name type="scientific">Corynebacterium hiratae</name>
    <dbReference type="NCBI Taxonomy" id="3139423"/>
    <lineage>
        <taxon>Bacteria</taxon>
        <taxon>Bacillati</taxon>
        <taxon>Actinomycetota</taxon>
        <taxon>Actinomycetes</taxon>
        <taxon>Mycobacteriales</taxon>
        <taxon>Corynebacteriaceae</taxon>
        <taxon>Corynebacterium</taxon>
    </lineage>
</organism>
<dbReference type="GO" id="GO:0005886">
    <property type="term" value="C:plasma membrane"/>
    <property type="evidence" value="ECO:0007669"/>
    <property type="project" value="UniProtKB-SubCell"/>
</dbReference>
<keyword evidence="5 8" id="KW-0812">Transmembrane</keyword>
<evidence type="ECO:0000256" key="8">
    <source>
        <dbReference type="SAM" id="Phobius"/>
    </source>
</evidence>
<keyword evidence="6 8" id="KW-1133">Transmembrane helix</keyword>
<proteinExistence type="predicted"/>
<keyword evidence="10" id="KW-1185">Reference proteome</keyword>
<dbReference type="InterPro" id="IPR018227">
    <property type="entry name" value="Amino_acid_transport_2"/>
</dbReference>
<dbReference type="AlphaFoldDB" id="A0A553G1V7"/>
<comment type="caution">
    <text evidence="9">The sequence shown here is derived from an EMBL/GenBank/DDBJ whole genome shotgun (WGS) entry which is preliminary data.</text>
</comment>
<feature type="transmembrane region" description="Helical" evidence="8">
    <location>
        <begin position="232"/>
        <end position="253"/>
    </location>
</feature>
<evidence type="ECO:0000256" key="3">
    <source>
        <dbReference type="ARBA" id="ARBA00022475"/>
    </source>
</evidence>
<reference evidence="9 10" key="1">
    <citation type="submission" date="2019-07" db="EMBL/GenBank/DDBJ databases">
        <title>Draft genome of C. aurimucosum strain 2274.</title>
        <authorList>
            <person name="Pacheco L.G.C."/>
            <person name="Aguiar E.R.G.R."/>
            <person name="Santos C.S."/>
            <person name="Rocha D.J.P.G."/>
            <person name="Sant'Anna L.O."/>
            <person name="Mattos-Guaraldi A.L."/>
            <person name="Santos L.S."/>
        </authorList>
    </citation>
    <scope>NUCLEOTIDE SEQUENCE [LARGE SCALE GENOMIC DNA]</scope>
    <source>
        <strain evidence="9 10">2274</strain>
    </source>
</reference>
<gene>
    <name evidence="9" type="ORF">FNY97_03340</name>
</gene>
<protein>
    <submittedName>
        <fullName evidence="9">Amino acid permease</fullName>
    </submittedName>
</protein>
<feature type="transmembrane region" description="Helical" evidence="8">
    <location>
        <begin position="130"/>
        <end position="148"/>
    </location>
</feature>
<dbReference type="Proteomes" id="UP000320443">
    <property type="component" value="Unassembled WGS sequence"/>
</dbReference>
<evidence type="ECO:0000256" key="6">
    <source>
        <dbReference type="ARBA" id="ARBA00022989"/>
    </source>
</evidence>
<dbReference type="Pfam" id="PF03222">
    <property type="entry name" value="Trp_Tyr_perm"/>
    <property type="match status" value="1"/>
</dbReference>
<evidence type="ECO:0000256" key="4">
    <source>
        <dbReference type="ARBA" id="ARBA00022519"/>
    </source>
</evidence>
<feature type="transmembrane region" description="Helical" evidence="8">
    <location>
        <begin position="51"/>
        <end position="73"/>
    </location>
</feature>
<comment type="subcellular location">
    <subcellularLocation>
        <location evidence="1">Cell inner membrane</location>
        <topology evidence="1">Multi-pass membrane protein</topology>
    </subcellularLocation>
</comment>
<feature type="transmembrane region" description="Helical" evidence="8">
    <location>
        <begin position="380"/>
        <end position="404"/>
    </location>
</feature>
<dbReference type="EMBL" id="VKDK01000003">
    <property type="protein sequence ID" value="TRX63452.1"/>
    <property type="molecule type" value="Genomic_DNA"/>
</dbReference>